<organism evidence="12 13">
    <name type="scientific">Catellatospora chokoriensis</name>
    <dbReference type="NCBI Taxonomy" id="310353"/>
    <lineage>
        <taxon>Bacteria</taxon>
        <taxon>Bacillati</taxon>
        <taxon>Actinomycetota</taxon>
        <taxon>Actinomycetes</taxon>
        <taxon>Micromonosporales</taxon>
        <taxon>Micromonosporaceae</taxon>
        <taxon>Catellatospora</taxon>
    </lineage>
</organism>
<evidence type="ECO:0000256" key="3">
    <source>
        <dbReference type="ARBA" id="ARBA00022475"/>
    </source>
</evidence>
<evidence type="ECO:0000256" key="6">
    <source>
        <dbReference type="ARBA" id="ARBA00023136"/>
    </source>
</evidence>
<dbReference type="AlphaFoldDB" id="A0A8J3NVZ4"/>
<evidence type="ECO:0000256" key="7">
    <source>
        <dbReference type="ARBA" id="ARBA00038075"/>
    </source>
</evidence>
<gene>
    <name evidence="12" type="ORF">Cch02nite_80140</name>
</gene>
<feature type="transmembrane region" description="Helical" evidence="10">
    <location>
        <begin position="279"/>
        <end position="300"/>
    </location>
</feature>
<feature type="transmembrane region" description="Helical" evidence="10">
    <location>
        <begin position="138"/>
        <end position="157"/>
    </location>
</feature>
<evidence type="ECO:0000313" key="12">
    <source>
        <dbReference type="EMBL" id="GIF94570.1"/>
    </source>
</evidence>
<keyword evidence="13" id="KW-1185">Reference proteome</keyword>
<comment type="subcellular location">
    <subcellularLocation>
        <location evidence="1">Cell inner membrane</location>
        <topology evidence="1">Multi-pass membrane protein</topology>
    </subcellularLocation>
</comment>
<feature type="transmembrane region" description="Helical" evidence="10">
    <location>
        <begin position="68"/>
        <end position="86"/>
    </location>
</feature>
<evidence type="ECO:0000259" key="11">
    <source>
        <dbReference type="PROSITE" id="PS50850"/>
    </source>
</evidence>
<feature type="compositionally biased region" description="Basic and acidic residues" evidence="9">
    <location>
        <begin position="399"/>
        <end position="413"/>
    </location>
</feature>
<evidence type="ECO:0000256" key="5">
    <source>
        <dbReference type="ARBA" id="ARBA00022989"/>
    </source>
</evidence>
<feature type="transmembrane region" description="Helical" evidence="10">
    <location>
        <begin position="341"/>
        <end position="362"/>
    </location>
</feature>
<dbReference type="EMBL" id="BONG01000104">
    <property type="protein sequence ID" value="GIF94570.1"/>
    <property type="molecule type" value="Genomic_DNA"/>
</dbReference>
<evidence type="ECO:0000256" key="10">
    <source>
        <dbReference type="SAM" id="Phobius"/>
    </source>
</evidence>
<feature type="transmembrane region" description="Helical" evidence="10">
    <location>
        <begin position="163"/>
        <end position="181"/>
    </location>
</feature>
<dbReference type="Pfam" id="PF07690">
    <property type="entry name" value="MFS_1"/>
    <property type="match status" value="1"/>
</dbReference>
<comment type="similarity">
    <text evidence="7">Belongs to the major facilitator superfamily. Drug:H(+) antiporter-3 (DHA3) (TC 2.A.1.21) family.</text>
</comment>
<evidence type="ECO:0000256" key="4">
    <source>
        <dbReference type="ARBA" id="ARBA00022692"/>
    </source>
</evidence>
<dbReference type="PANTHER" id="PTHR23513">
    <property type="entry name" value="INTEGRAL MEMBRANE EFFLUX PROTEIN-RELATED"/>
    <property type="match status" value="1"/>
</dbReference>
<dbReference type="Proteomes" id="UP000619293">
    <property type="component" value="Unassembled WGS sequence"/>
</dbReference>
<feature type="transmembrane region" description="Helical" evidence="10">
    <location>
        <begin position="218"/>
        <end position="241"/>
    </location>
</feature>
<dbReference type="SUPFAM" id="SSF103473">
    <property type="entry name" value="MFS general substrate transporter"/>
    <property type="match status" value="1"/>
</dbReference>
<feature type="transmembrane region" description="Helical" evidence="10">
    <location>
        <begin position="306"/>
        <end position="329"/>
    </location>
</feature>
<sequence length="431" mass="43573">MRGLAGLLIAGTVSKVGSVLTFLAVPWLVLVTTGSPARMGLAAAAELLPYVLIGPLGAPLVDRIGPRRVSIVADLASAAVMAAVAFGQRGGFGVLLVLLVLAGALRGLGDCAKRVLLPSTIAASGVDMTRATTVYDGVNRLAGLLGAALGGVLIAALGAPRTVLLDGVSFAVCALLVAALVPARTTAAAADAPPPEPYLTALRGGVDFIRGDRLMLGILAMLFVTNLADQANAAVFVPVWIDEVLGSPEALGWVSAAFGLGAVLGNLVFTALAPRAPRYAVFTVGFLVGGSPRLAVMALSDDLTPVLVAAFASGLAMAAVNPILAATMFERVPAHLQARVLSLSNAIGFAGIPLGGLLGGWAVEHIGLTPALLVFGACYLGATLLPVVSPGLWRQLDRRPADAPVPHPRDTRPDGSVASARAAATASVNSR</sequence>
<feature type="transmembrane region" description="Helical" evidence="10">
    <location>
        <begin position="253"/>
        <end position="272"/>
    </location>
</feature>
<protein>
    <recommendedName>
        <fullName evidence="8">Multidrug efflux pump Tap</fullName>
    </recommendedName>
</protein>
<feature type="transmembrane region" description="Helical" evidence="10">
    <location>
        <begin position="41"/>
        <end position="61"/>
    </location>
</feature>
<keyword evidence="2" id="KW-0813">Transport</keyword>
<dbReference type="PROSITE" id="PS50850">
    <property type="entry name" value="MFS"/>
    <property type="match status" value="1"/>
</dbReference>
<feature type="transmembrane region" description="Helical" evidence="10">
    <location>
        <begin position="7"/>
        <end position="29"/>
    </location>
</feature>
<dbReference type="CDD" id="cd06173">
    <property type="entry name" value="MFS_MefA_like"/>
    <property type="match status" value="1"/>
</dbReference>
<dbReference type="Gene3D" id="1.20.1250.20">
    <property type="entry name" value="MFS general substrate transporter like domains"/>
    <property type="match status" value="1"/>
</dbReference>
<feature type="compositionally biased region" description="Low complexity" evidence="9">
    <location>
        <begin position="416"/>
        <end position="431"/>
    </location>
</feature>
<keyword evidence="4 10" id="KW-0812">Transmembrane</keyword>
<evidence type="ECO:0000313" key="13">
    <source>
        <dbReference type="Proteomes" id="UP000619293"/>
    </source>
</evidence>
<feature type="transmembrane region" description="Helical" evidence="10">
    <location>
        <begin position="92"/>
        <end position="109"/>
    </location>
</feature>
<keyword evidence="6 10" id="KW-0472">Membrane</keyword>
<evidence type="ECO:0000256" key="8">
    <source>
        <dbReference type="ARBA" id="ARBA00040914"/>
    </source>
</evidence>
<keyword evidence="5 10" id="KW-1133">Transmembrane helix</keyword>
<name>A0A8J3NVZ4_9ACTN</name>
<evidence type="ECO:0000256" key="9">
    <source>
        <dbReference type="SAM" id="MobiDB-lite"/>
    </source>
</evidence>
<comment type="caution">
    <text evidence="12">The sequence shown here is derived from an EMBL/GenBank/DDBJ whole genome shotgun (WGS) entry which is preliminary data.</text>
</comment>
<feature type="domain" description="Major facilitator superfamily (MFS) profile" evidence="11">
    <location>
        <begin position="1"/>
        <end position="394"/>
    </location>
</feature>
<feature type="transmembrane region" description="Helical" evidence="10">
    <location>
        <begin position="368"/>
        <end position="389"/>
    </location>
</feature>
<feature type="region of interest" description="Disordered" evidence="9">
    <location>
        <begin position="399"/>
        <end position="431"/>
    </location>
</feature>
<dbReference type="GO" id="GO:0005886">
    <property type="term" value="C:plasma membrane"/>
    <property type="evidence" value="ECO:0007669"/>
    <property type="project" value="UniProtKB-SubCell"/>
</dbReference>
<dbReference type="RefSeq" id="WP_191842958.1">
    <property type="nucleotide sequence ID" value="NZ_BAAALB010000037.1"/>
</dbReference>
<proteinExistence type="inferred from homology"/>
<reference evidence="12 13" key="1">
    <citation type="submission" date="2021-01" db="EMBL/GenBank/DDBJ databases">
        <title>Whole genome shotgun sequence of Catellatospora chokoriensis NBRC 107358.</title>
        <authorList>
            <person name="Komaki H."/>
            <person name="Tamura T."/>
        </authorList>
    </citation>
    <scope>NUCLEOTIDE SEQUENCE [LARGE SCALE GENOMIC DNA]</scope>
    <source>
        <strain evidence="12 13">NBRC 107358</strain>
    </source>
</reference>
<evidence type="ECO:0000256" key="2">
    <source>
        <dbReference type="ARBA" id="ARBA00022448"/>
    </source>
</evidence>
<dbReference type="InterPro" id="IPR020846">
    <property type="entry name" value="MFS_dom"/>
</dbReference>
<evidence type="ECO:0000256" key="1">
    <source>
        <dbReference type="ARBA" id="ARBA00004429"/>
    </source>
</evidence>
<keyword evidence="3" id="KW-1003">Cell membrane</keyword>
<dbReference type="InterPro" id="IPR036259">
    <property type="entry name" value="MFS_trans_sf"/>
</dbReference>
<dbReference type="PANTHER" id="PTHR23513:SF9">
    <property type="entry name" value="ENTEROBACTIN EXPORTER ENTS"/>
    <property type="match status" value="1"/>
</dbReference>
<dbReference type="GO" id="GO:0022857">
    <property type="term" value="F:transmembrane transporter activity"/>
    <property type="evidence" value="ECO:0007669"/>
    <property type="project" value="InterPro"/>
</dbReference>
<accession>A0A8J3NVZ4</accession>
<dbReference type="InterPro" id="IPR011701">
    <property type="entry name" value="MFS"/>
</dbReference>